<proteinExistence type="predicted"/>
<gene>
    <name evidence="1" type="ORF">RZN69_18235</name>
</gene>
<dbReference type="EMBL" id="CP136920">
    <property type="protein sequence ID" value="WOO40564.1"/>
    <property type="molecule type" value="Genomic_DNA"/>
</dbReference>
<sequence>MCTATWWSDSARYELFFSRDERKDRSPGIEPKLHSKEGVKYICPRDPDGGGTWILVNEYGLTVSLLNQYPESPAPMKQPRISRGRLVELLASCRDIDSVTRKVELIDLAHYEGFLLMVIEPGNEGCLYRWDTHSLSIDAQAKASLPVTSSSFMSDEVIEARRKLFADMVAGNEDPSSEKLREFHHYSMPEAASHSVFMQRDDSETVSLCQIEVGPEAILMSYQPKQLGEKRFGQAVTVRLTPHACLV</sequence>
<dbReference type="RefSeq" id="WP_317832663.1">
    <property type="nucleotide sequence ID" value="NZ_CP136920.1"/>
</dbReference>
<keyword evidence="2" id="KW-1185">Reference proteome</keyword>
<evidence type="ECO:0000313" key="2">
    <source>
        <dbReference type="Proteomes" id="UP001304300"/>
    </source>
</evidence>
<dbReference type="KEGG" id="puo:RZN69_18235"/>
<dbReference type="Pfam" id="PF05742">
    <property type="entry name" value="TANGO2"/>
    <property type="match status" value="1"/>
</dbReference>
<protein>
    <submittedName>
        <fullName evidence="1">NRDE family protein</fullName>
    </submittedName>
</protein>
<dbReference type="InterPro" id="IPR008551">
    <property type="entry name" value="TANGO2"/>
</dbReference>
<evidence type="ECO:0000313" key="1">
    <source>
        <dbReference type="EMBL" id="WOO40564.1"/>
    </source>
</evidence>
<dbReference type="Proteomes" id="UP001304300">
    <property type="component" value="Chromosome"/>
</dbReference>
<dbReference type="AlphaFoldDB" id="A0AAQ3LEQ9"/>
<organism evidence="1 2">
    <name type="scientific">Rubellicoccus peritrichatus</name>
    <dbReference type="NCBI Taxonomy" id="3080537"/>
    <lineage>
        <taxon>Bacteria</taxon>
        <taxon>Pseudomonadati</taxon>
        <taxon>Verrucomicrobiota</taxon>
        <taxon>Opitutia</taxon>
        <taxon>Puniceicoccales</taxon>
        <taxon>Cerasicoccaceae</taxon>
        <taxon>Rubellicoccus</taxon>
    </lineage>
</organism>
<name>A0AAQ3LEQ9_9BACT</name>
<reference evidence="1 2" key="1">
    <citation type="submission" date="2023-10" db="EMBL/GenBank/DDBJ databases">
        <title>Rubellicoccus peritrichatus gen. nov., sp. nov., isolated from an algae of coral reef tank.</title>
        <authorList>
            <person name="Luo J."/>
        </authorList>
    </citation>
    <scope>NUCLEOTIDE SEQUENCE [LARGE SCALE GENOMIC DNA]</scope>
    <source>
        <strain evidence="1 2">CR14</strain>
    </source>
</reference>
<accession>A0AAQ3LEQ9</accession>